<gene>
    <name evidence="2" type="ORF">BDW59DRAFT_179800</name>
</gene>
<reference evidence="2 3" key="1">
    <citation type="submission" date="2024-07" db="EMBL/GenBank/DDBJ databases">
        <title>Section-level genome sequencing and comparative genomics of Aspergillus sections Usti and Cavernicolus.</title>
        <authorList>
            <consortium name="Lawrence Berkeley National Laboratory"/>
            <person name="Nybo J.L."/>
            <person name="Vesth T.C."/>
            <person name="Theobald S."/>
            <person name="Frisvad J.C."/>
            <person name="Larsen T.O."/>
            <person name="Kjaerboelling I."/>
            <person name="Rothschild-Mancinelli K."/>
            <person name="Lyhne E.K."/>
            <person name="Kogle M.E."/>
            <person name="Barry K."/>
            <person name="Clum A."/>
            <person name="Na H."/>
            <person name="Ledsgaard L."/>
            <person name="Lin J."/>
            <person name="Lipzen A."/>
            <person name="Kuo A."/>
            <person name="Riley R."/>
            <person name="Mondo S."/>
            <person name="LaButti K."/>
            <person name="Haridas S."/>
            <person name="Pangalinan J."/>
            <person name="Salamov A.A."/>
            <person name="Simmons B.A."/>
            <person name="Magnuson J.K."/>
            <person name="Chen J."/>
            <person name="Drula E."/>
            <person name="Henrissat B."/>
            <person name="Wiebenga A."/>
            <person name="Lubbers R.J."/>
            <person name="Gomes A.C."/>
            <person name="Makela M.R."/>
            <person name="Stajich J."/>
            <person name="Grigoriev I.V."/>
            <person name="Mortensen U.H."/>
            <person name="De vries R.P."/>
            <person name="Baker S.E."/>
            <person name="Andersen M.R."/>
        </authorList>
    </citation>
    <scope>NUCLEOTIDE SEQUENCE [LARGE SCALE GENOMIC DNA]</scope>
    <source>
        <strain evidence="2 3">CBS 600.67</strain>
    </source>
</reference>
<dbReference type="EMBL" id="JBFXLS010000034">
    <property type="protein sequence ID" value="KAL2825823.1"/>
    <property type="molecule type" value="Genomic_DNA"/>
</dbReference>
<dbReference type="InterPro" id="IPR011042">
    <property type="entry name" value="6-blade_b-propeller_TolB-like"/>
</dbReference>
<dbReference type="Gene3D" id="2.120.10.30">
    <property type="entry name" value="TolB, C-terminal domain"/>
    <property type="match status" value="1"/>
</dbReference>
<protein>
    <recommendedName>
        <fullName evidence="1">SMP-30/Gluconolactonase/LRE-like region domain-containing protein</fullName>
    </recommendedName>
</protein>
<name>A0ABR4IG06_9EURO</name>
<sequence>MASNGAVYGPFVVGTALAASNRKPSGYNVESYRFNIAQVEEDVEDWSISRASGFNGSLGGNFVDTTNVDPDIAAILASAAESPFISYDAEFECILGPSPTLQLLAGPVDRDFALEGGIYVEETNSIWFTGIGPGEAGHVVRALNLSDNTIYKPVKDNLVLRPNGGTYYRGHVYIAFWGNRTVTGGVLAIDVHTGETKTVVNNYFGLPFNSPNDVACAERPDPSSGIRRRAVFFTENDFGAPNLLNETGPAVLPSTVWRLDPDEESLQPVITRADIPYPNGVAVNLDATKLYVSDTPVSYIRGQGVGRSGSPAIYVYDLMEDLVPINKRLFSFSRSRIPDGIKVDDAGRVWSAEGEGVVVRDSGGKILGAFNDKVLLNSRDSEISNFALYGDKLLILAEERIWSVKLGQRVR</sequence>
<comment type="caution">
    <text evidence="2">The sequence shown here is derived from an EMBL/GenBank/DDBJ whole genome shotgun (WGS) entry which is preliminary data.</text>
</comment>
<accession>A0ABR4IG06</accession>
<proteinExistence type="predicted"/>
<dbReference type="SUPFAM" id="SSF63829">
    <property type="entry name" value="Calcium-dependent phosphotriesterase"/>
    <property type="match status" value="1"/>
</dbReference>
<evidence type="ECO:0000313" key="2">
    <source>
        <dbReference type="EMBL" id="KAL2825823.1"/>
    </source>
</evidence>
<evidence type="ECO:0000259" key="1">
    <source>
        <dbReference type="Pfam" id="PF08450"/>
    </source>
</evidence>
<dbReference type="InterPro" id="IPR013658">
    <property type="entry name" value="SGL"/>
</dbReference>
<dbReference type="PANTHER" id="PTHR47064">
    <property type="entry name" value="PUTATIVE (AFU_ORTHOLOGUE AFUA_1G08990)-RELATED"/>
    <property type="match status" value="1"/>
</dbReference>
<evidence type="ECO:0000313" key="3">
    <source>
        <dbReference type="Proteomes" id="UP001610335"/>
    </source>
</evidence>
<keyword evidence="3" id="KW-1185">Reference proteome</keyword>
<dbReference type="Proteomes" id="UP001610335">
    <property type="component" value="Unassembled WGS sequence"/>
</dbReference>
<organism evidence="2 3">
    <name type="scientific">Aspergillus cavernicola</name>
    <dbReference type="NCBI Taxonomy" id="176166"/>
    <lineage>
        <taxon>Eukaryota</taxon>
        <taxon>Fungi</taxon>
        <taxon>Dikarya</taxon>
        <taxon>Ascomycota</taxon>
        <taxon>Pezizomycotina</taxon>
        <taxon>Eurotiomycetes</taxon>
        <taxon>Eurotiomycetidae</taxon>
        <taxon>Eurotiales</taxon>
        <taxon>Aspergillaceae</taxon>
        <taxon>Aspergillus</taxon>
        <taxon>Aspergillus subgen. Nidulantes</taxon>
    </lineage>
</organism>
<feature type="domain" description="SMP-30/Gluconolactonase/LRE-like region" evidence="1">
    <location>
        <begin position="181"/>
        <end position="368"/>
    </location>
</feature>
<dbReference type="PANTHER" id="PTHR47064:SF2">
    <property type="entry name" value="SMP-30_GLUCONOLACTONASE_LRE-LIKE REGION DOMAIN-CONTAINING PROTEIN-RELATED"/>
    <property type="match status" value="1"/>
</dbReference>
<dbReference type="InterPro" id="IPR052988">
    <property type="entry name" value="Oryzine_lactonohydrolase"/>
</dbReference>
<dbReference type="Pfam" id="PF08450">
    <property type="entry name" value="SGL"/>
    <property type="match status" value="1"/>
</dbReference>